<name>A0ABU3NUE1_9CHLR</name>
<organism evidence="3 4">
    <name type="scientific">Thermanaerothrix solaris</name>
    <dbReference type="NCBI Taxonomy" id="3058434"/>
    <lineage>
        <taxon>Bacteria</taxon>
        <taxon>Bacillati</taxon>
        <taxon>Chloroflexota</taxon>
        <taxon>Anaerolineae</taxon>
        <taxon>Anaerolineales</taxon>
        <taxon>Anaerolineaceae</taxon>
        <taxon>Thermanaerothrix</taxon>
    </lineage>
</organism>
<protein>
    <submittedName>
        <fullName evidence="3">Uncharacterized protein</fullName>
    </submittedName>
</protein>
<reference evidence="3 4" key="1">
    <citation type="submission" date="2023-07" db="EMBL/GenBank/DDBJ databases">
        <title>Novel species of Thermanaerothrix with wide hydrolytic capabilities.</title>
        <authorList>
            <person name="Zayulina K.S."/>
            <person name="Podosokorskaya O.A."/>
            <person name="Elcheninov A.G."/>
        </authorList>
    </citation>
    <scope>NUCLEOTIDE SEQUENCE [LARGE SCALE GENOMIC DNA]</scope>
    <source>
        <strain evidence="3 4">4228-RoL</strain>
    </source>
</reference>
<sequence length="247" mass="28236">MRKLLFLFVLLLTGCGLMATPTPTRTPRPTATPTEAPRYYPTVEPDLRDHLLKQLPKDSFPHRYYDSPDGNYFIARMVSTGKMETMQTGGWTLDVLWVYERNTSVVLYPLVLGVYDGQRYTPYMLDYDGSSLEGRFRDRDEYLEYLKDNNFLERGRKIFALVQGDFVSRTGIDWEKCGDSTFCQLGKFMQDTYGLDESVTSGIVGINYPIPEGWVLAWQSVPSTKPRLSPDEPRQLSDKIDLPGGEP</sequence>
<feature type="region of interest" description="Disordered" evidence="1">
    <location>
        <begin position="224"/>
        <end position="247"/>
    </location>
</feature>
<keyword evidence="4" id="KW-1185">Reference proteome</keyword>
<feature type="signal peptide" evidence="2">
    <location>
        <begin position="1"/>
        <end position="19"/>
    </location>
</feature>
<gene>
    <name evidence="3" type="ORF">QYE77_14395</name>
</gene>
<dbReference type="PROSITE" id="PS51257">
    <property type="entry name" value="PROKAR_LIPOPROTEIN"/>
    <property type="match status" value="1"/>
</dbReference>
<feature type="chain" id="PRO_5045529067" evidence="2">
    <location>
        <begin position="20"/>
        <end position="247"/>
    </location>
</feature>
<evidence type="ECO:0000313" key="3">
    <source>
        <dbReference type="EMBL" id="MDT8899451.1"/>
    </source>
</evidence>
<evidence type="ECO:0000256" key="1">
    <source>
        <dbReference type="SAM" id="MobiDB-lite"/>
    </source>
</evidence>
<feature type="compositionally biased region" description="Basic and acidic residues" evidence="1">
    <location>
        <begin position="228"/>
        <end position="241"/>
    </location>
</feature>
<keyword evidence="2" id="KW-0732">Signal</keyword>
<dbReference type="EMBL" id="JAUHMF010000004">
    <property type="protein sequence ID" value="MDT8899451.1"/>
    <property type="molecule type" value="Genomic_DNA"/>
</dbReference>
<dbReference type="RefSeq" id="WP_315626176.1">
    <property type="nucleotide sequence ID" value="NZ_JAUHMF010000004.1"/>
</dbReference>
<evidence type="ECO:0000313" key="4">
    <source>
        <dbReference type="Proteomes" id="UP001254165"/>
    </source>
</evidence>
<proteinExistence type="predicted"/>
<accession>A0ABU3NUE1</accession>
<comment type="caution">
    <text evidence="3">The sequence shown here is derived from an EMBL/GenBank/DDBJ whole genome shotgun (WGS) entry which is preliminary data.</text>
</comment>
<dbReference type="Proteomes" id="UP001254165">
    <property type="component" value="Unassembled WGS sequence"/>
</dbReference>
<evidence type="ECO:0000256" key="2">
    <source>
        <dbReference type="SAM" id="SignalP"/>
    </source>
</evidence>